<keyword evidence="3" id="KW-0520">NAD</keyword>
<dbReference type="InterPro" id="IPR001093">
    <property type="entry name" value="IMP_DH_GMPRt"/>
</dbReference>
<keyword evidence="6" id="KW-1185">Reference proteome</keyword>
<dbReference type="InterPro" id="IPR005992">
    <property type="entry name" value="IMP_DH-rel2"/>
</dbReference>
<proteinExistence type="inferred from homology"/>
<comment type="similarity">
    <text evidence="1">Belongs to the IMPDH/GMPR family.</text>
</comment>
<dbReference type="InterPro" id="IPR013785">
    <property type="entry name" value="Aldolase_TIM"/>
</dbReference>
<dbReference type="EMBL" id="CP007790">
    <property type="protein sequence ID" value="AJK68079.1"/>
    <property type="molecule type" value="Genomic_DNA"/>
</dbReference>
<dbReference type="PANTHER" id="PTHR11911">
    <property type="entry name" value="INOSINE-5-MONOPHOSPHATE DEHYDROGENASE RELATED"/>
    <property type="match status" value="1"/>
</dbReference>
<dbReference type="HOGENOM" id="CLU_064068_0_0_11"/>
<evidence type="ECO:0000256" key="1">
    <source>
        <dbReference type="ARBA" id="ARBA00005502"/>
    </source>
</evidence>
<dbReference type="NCBIfam" id="TIGR01304">
    <property type="entry name" value="IMP_DH_rel_2"/>
    <property type="match status" value="1"/>
</dbReference>
<name>A0A0B6TP93_9CORY</name>
<dbReference type="RefSeq" id="WP_042620775.1">
    <property type="nucleotide sequence ID" value="NZ_CP007790.1"/>
</dbReference>
<dbReference type="SMART" id="SM01240">
    <property type="entry name" value="IMPDH"/>
    <property type="match status" value="1"/>
</dbReference>
<dbReference type="KEGG" id="cmq:B840_02255"/>
<evidence type="ECO:0000313" key="6">
    <source>
        <dbReference type="Proteomes" id="UP000031928"/>
    </source>
</evidence>
<dbReference type="EC" id="1.-.-.-" evidence="5"/>
<evidence type="ECO:0000256" key="2">
    <source>
        <dbReference type="ARBA" id="ARBA00023002"/>
    </source>
</evidence>
<evidence type="ECO:0000259" key="4">
    <source>
        <dbReference type="Pfam" id="PF00478"/>
    </source>
</evidence>
<dbReference type="GO" id="GO:0003938">
    <property type="term" value="F:IMP dehydrogenase activity"/>
    <property type="evidence" value="ECO:0007669"/>
    <property type="project" value="InterPro"/>
</dbReference>
<dbReference type="AlphaFoldDB" id="A0A0B6TP93"/>
<dbReference type="OrthoDB" id="9805398at2"/>
<dbReference type="STRING" id="1224162.B840_02255"/>
<dbReference type="Gene3D" id="3.20.20.70">
    <property type="entry name" value="Aldolase class I"/>
    <property type="match status" value="1"/>
</dbReference>
<organism evidence="5 6">
    <name type="scientific">Corynebacterium marinum DSM 44953</name>
    <dbReference type="NCBI Taxonomy" id="1224162"/>
    <lineage>
        <taxon>Bacteria</taxon>
        <taxon>Bacillati</taxon>
        <taxon>Actinomycetota</taxon>
        <taxon>Actinomycetes</taxon>
        <taxon>Mycobacteriales</taxon>
        <taxon>Corynebacteriaceae</taxon>
        <taxon>Corynebacterium</taxon>
    </lineage>
</organism>
<keyword evidence="2 5" id="KW-0560">Oxidoreductase</keyword>
<dbReference type="Proteomes" id="UP000031928">
    <property type="component" value="Chromosome"/>
</dbReference>
<dbReference type="GO" id="GO:0006183">
    <property type="term" value="P:GTP biosynthetic process"/>
    <property type="evidence" value="ECO:0007669"/>
    <property type="project" value="TreeGrafter"/>
</dbReference>
<protein>
    <submittedName>
        <fullName evidence="5">Putative oxidoreductase</fullName>
        <ecNumber evidence="5">1.-.-.-</ecNumber>
    </submittedName>
</protein>
<dbReference type="SUPFAM" id="SSF51412">
    <property type="entry name" value="Inosine monophosphate dehydrogenase (IMPDH)"/>
    <property type="match status" value="1"/>
</dbReference>
<sequence length="380" mass="39971">MRDYVEIGVGREARRTYSLEDISIVPSRRTRSSKDVDTTWNIDAYTFDIPVMSHPTDALASPEFVIEMHRQGGLGVINAEGLWGRHADLDAAVARVVSAITDTDEFRGGAAAIAALQELHAAPVDDDLLADRIGEVRASGATVAVRVSPQRAREVAPKVIKAGAELLVIQGTMISAEHVAEGGEPLNLKEFIGSLEVPVVAGGVADYTSAMHLMRTGAAGIIVGGGSNTNHLALGIEAPMATAIADVAAARREYLDETGGRYVHIIADGEIENSGDMAKAIACGADAVMLGTPLAPAAEAAGRGTFWPAVAAHPRFPRGIVEDVRSLLLDEAATLETILNGPSTDPFGYQNLVGGLRRAMAKCGYTDLKSFQKVGLALSR</sequence>
<accession>A0A0B6TP93</accession>
<gene>
    <name evidence="5" type="ORF">B840_02255</name>
</gene>
<dbReference type="InterPro" id="IPR005990">
    <property type="entry name" value="IMP_DH"/>
</dbReference>
<feature type="domain" description="IMP dehydrogenase/GMP reductase" evidence="4">
    <location>
        <begin position="17"/>
        <end position="304"/>
    </location>
</feature>
<dbReference type="PANTHER" id="PTHR11911:SF85">
    <property type="entry name" value="INOSINE-5'-MONOPHOSPHATE DEHYDROGENASE"/>
    <property type="match status" value="1"/>
</dbReference>
<reference evidence="5 6" key="1">
    <citation type="submission" date="2014-05" db="EMBL/GenBank/DDBJ databases">
        <title>Complete genome sequence of Corynebacterium marinum DSM 44953.</title>
        <authorList>
            <person name="Schaffert L."/>
            <person name="Albersmeier A."/>
            <person name="Kalinowski J."/>
            <person name="Ruckert C."/>
        </authorList>
    </citation>
    <scope>NUCLEOTIDE SEQUENCE [LARGE SCALE GENOMIC DNA]</scope>
    <source>
        <strain evidence="5 6">DSM 44953</strain>
    </source>
</reference>
<evidence type="ECO:0000313" key="5">
    <source>
        <dbReference type="EMBL" id="AJK68079.1"/>
    </source>
</evidence>
<evidence type="ECO:0000256" key="3">
    <source>
        <dbReference type="ARBA" id="ARBA00023027"/>
    </source>
</evidence>
<dbReference type="Pfam" id="PF00478">
    <property type="entry name" value="IMPDH"/>
    <property type="match status" value="1"/>
</dbReference>